<protein>
    <submittedName>
        <fullName evidence="7">Uncharacterized protein</fullName>
    </submittedName>
</protein>
<evidence type="ECO:0000256" key="2">
    <source>
        <dbReference type="ARBA" id="ARBA00022448"/>
    </source>
</evidence>
<dbReference type="AlphaFoldDB" id="X0TUT7"/>
<evidence type="ECO:0000256" key="4">
    <source>
        <dbReference type="ARBA" id="ARBA00022989"/>
    </source>
</evidence>
<reference evidence="7" key="1">
    <citation type="journal article" date="2014" name="Front. Microbiol.">
        <title>High frequency of phylogenetically diverse reductive dehalogenase-homologous genes in deep subseafloor sedimentary metagenomes.</title>
        <authorList>
            <person name="Kawai M."/>
            <person name="Futagami T."/>
            <person name="Toyoda A."/>
            <person name="Takaki Y."/>
            <person name="Nishi S."/>
            <person name="Hori S."/>
            <person name="Arai W."/>
            <person name="Tsubouchi T."/>
            <person name="Morono Y."/>
            <person name="Uchiyama I."/>
            <person name="Ito T."/>
            <person name="Fujiyama A."/>
            <person name="Inagaki F."/>
            <person name="Takami H."/>
        </authorList>
    </citation>
    <scope>NUCLEOTIDE SEQUENCE</scope>
    <source>
        <strain evidence="7">Expedition CK06-06</strain>
    </source>
</reference>
<sequence length="184" mass="20395">SAGSQVDHVALWAPRWCVALAAWMLRWRSREPSLAPRVTYTPAGKKMHYDVLRACTITYVSACVIATASSLKLPVSTTYVTFAAVLATGLADRIFQRGDSALKLGRMIWVISSWFICAVIATVAAGLVCRLVYHLSIVGMLIALAANLIVRQVVQRRSDAQEERVREEAYERAHADEFALERES</sequence>
<evidence type="ECO:0000256" key="3">
    <source>
        <dbReference type="ARBA" id="ARBA00022692"/>
    </source>
</evidence>
<dbReference type="EMBL" id="BARS01016894">
    <property type="protein sequence ID" value="GAF91927.1"/>
    <property type="molecule type" value="Genomic_DNA"/>
</dbReference>
<keyword evidence="4 6" id="KW-1133">Transmembrane helix</keyword>
<evidence type="ECO:0000313" key="7">
    <source>
        <dbReference type="EMBL" id="GAF91927.1"/>
    </source>
</evidence>
<comment type="subcellular location">
    <subcellularLocation>
        <location evidence="1">Membrane</location>
        <topology evidence="1">Multi-pass membrane protein</topology>
    </subcellularLocation>
</comment>
<accession>X0TUT7</accession>
<dbReference type="GO" id="GO:0006817">
    <property type="term" value="P:phosphate ion transport"/>
    <property type="evidence" value="ECO:0007669"/>
    <property type="project" value="InterPro"/>
</dbReference>
<dbReference type="GO" id="GO:0005315">
    <property type="term" value="F:phosphate transmembrane transporter activity"/>
    <property type="evidence" value="ECO:0007669"/>
    <property type="project" value="InterPro"/>
</dbReference>
<keyword evidence="5 6" id="KW-0472">Membrane</keyword>
<dbReference type="InterPro" id="IPR001204">
    <property type="entry name" value="Phos_transporter"/>
</dbReference>
<feature type="transmembrane region" description="Helical" evidence="6">
    <location>
        <begin position="131"/>
        <end position="150"/>
    </location>
</feature>
<feature type="transmembrane region" description="Helical" evidence="6">
    <location>
        <begin position="107"/>
        <end position="125"/>
    </location>
</feature>
<keyword evidence="2" id="KW-0813">Transport</keyword>
<dbReference type="GO" id="GO:0016020">
    <property type="term" value="C:membrane"/>
    <property type="evidence" value="ECO:0007669"/>
    <property type="project" value="UniProtKB-SubCell"/>
</dbReference>
<feature type="non-terminal residue" evidence="7">
    <location>
        <position position="1"/>
    </location>
</feature>
<feature type="transmembrane region" description="Helical" evidence="6">
    <location>
        <begin position="50"/>
        <end position="71"/>
    </location>
</feature>
<organism evidence="7">
    <name type="scientific">marine sediment metagenome</name>
    <dbReference type="NCBI Taxonomy" id="412755"/>
    <lineage>
        <taxon>unclassified sequences</taxon>
        <taxon>metagenomes</taxon>
        <taxon>ecological metagenomes</taxon>
    </lineage>
</organism>
<name>X0TUT7_9ZZZZ</name>
<evidence type="ECO:0000256" key="5">
    <source>
        <dbReference type="ARBA" id="ARBA00023136"/>
    </source>
</evidence>
<evidence type="ECO:0000256" key="6">
    <source>
        <dbReference type="SAM" id="Phobius"/>
    </source>
</evidence>
<feature type="transmembrane region" description="Helical" evidence="6">
    <location>
        <begin position="77"/>
        <end position="95"/>
    </location>
</feature>
<gene>
    <name evidence="7" type="ORF">S01H1_27710</name>
</gene>
<dbReference type="Pfam" id="PF01384">
    <property type="entry name" value="PHO4"/>
    <property type="match status" value="1"/>
</dbReference>
<comment type="caution">
    <text evidence="7">The sequence shown here is derived from an EMBL/GenBank/DDBJ whole genome shotgun (WGS) entry which is preliminary data.</text>
</comment>
<proteinExistence type="predicted"/>
<keyword evidence="3 6" id="KW-0812">Transmembrane</keyword>
<evidence type="ECO:0000256" key="1">
    <source>
        <dbReference type="ARBA" id="ARBA00004141"/>
    </source>
</evidence>